<dbReference type="PANTHER" id="PTHR11451:SF44">
    <property type="entry name" value="THREONINE--TRNA LIGASE, CHLOROPLASTIC_MITOCHONDRIAL 2"/>
    <property type="match status" value="1"/>
</dbReference>
<keyword evidence="3 12" id="KW-0820">tRNA-binding</keyword>
<evidence type="ECO:0000256" key="6">
    <source>
        <dbReference type="ARBA" id="ARBA00022833"/>
    </source>
</evidence>
<dbReference type="InterPro" id="IPR002320">
    <property type="entry name" value="Thr-tRNA-ligase_IIa"/>
</dbReference>
<comment type="cofactor">
    <cofactor evidence="12">
        <name>Zn(2+)</name>
        <dbReference type="ChEBI" id="CHEBI:29105"/>
    </cofactor>
    <text evidence="12">Binds 1 zinc ion per subunit.</text>
</comment>
<proteinExistence type="inferred from homology"/>
<keyword evidence="6 12" id="KW-0862">Zinc</keyword>
<dbReference type="SUPFAM" id="SSF52954">
    <property type="entry name" value="Class II aaRS ABD-related"/>
    <property type="match status" value="1"/>
</dbReference>
<protein>
    <recommendedName>
        <fullName evidence="12">Threonine--tRNA ligase</fullName>
        <ecNumber evidence="12">6.1.1.3</ecNumber>
    </recommendedName>
    <alternativeName>
        <fullName evidence="12">Threonyl-tRNA synthetase</fullName>
        <shortName evidence="12">ThrRS</shortName>
    </alternativeName>
</protein>
<dbReference type="SUPFAM" id="SSF55186">
    <property type="entry name" value="ThrRS/AlaRS common domain"/>
    <property type="match status" value="1"/>
</dbReference>
<dbReference type="GO" id="GO:0000049">
    <property type="term" value="F:tRNA binding"/>
    <property type="evidence" value="ECO:0007669"/>
    <property type="project" value="UniProtKB-KW"/>
</dbReference>
<keyword evidence="7 12" id="KW-0067">ATP-binding</keyword>
<evidence type="ECO:0000313" key="14">
    <source>
        <dbReference type="EMBL" id="EHO18063.1"/>
    </source>
</evidence>
<evidence type="ECO:0000256" key="2">
    <source>
        <dbReference type="ARBA" id="ARBA00022490"/>
    </source>
</evidence>
<dbReference type="AlphaFoldDB" id="A0AA37DH79"/>
<dbReference type="PROSITE" id="PS50862">
    <property type="entry name" value="AA_TRNA_LIGASE_II"/>
    <property type="match status" value="1"/>
</dbReference>
<keyword evidence="2 12" id="KW-0963">Cytoplasm</keyword>
<dbReference type="RefSeq" id="WP_009532082.1">
    <property type="nucleotide sequence ID" value="NZ_JH590861.1"/>
</dbReference>
<dbReference type="Pfam" id="PF00587">
    <property type="entry name" value="tRNA-synt_2b"/>
    <property type="match status" value="1"/>
</dbReference>
<evidence type="ECO:0000256" key="1">
    <source>
        <dbReference type="ARBA" id="ARBA00008226"/>
    </source>
</evidence>
<gene>
    <name evidence="12" type="primary">thrS</name>
    <name evidence="14" type="ORF">HMPREF9623_00247</name>
</gene>
<evidence type="ECO:0000313" key="15">
    <source>
        <dbReference type="Proteomes" id="UP000018466"/>
    </source>
</evidence>
<dbReference type="InterPro" id="IPR018163">
    <property type="entry name" value="Thr/Ala-tRNA-synth_IIc_edit"/>
</dbReference>
<dbReference type="Pfam" id="PF07973">
    <property type="entry name" value="tRNA_SAD"/>
    <property type="match status" value="1"/>
</dbReference>
<comment type="catalytic activity">
    <reaction evidence="11 12">
        <text>tRNA(Thr) + L-threonine + ATP = L-threonyl-tRNA(Thr) + AMP + diphosphate + H(+)</text>
        <dbReference type="Rhea" id="RHEA:24624"/>
        <dbReference type="Rhea" id="RHEA-COMP:9670"/>
        <dbReference type="Rhea" id="RHEA-COMP:9704"/>
        <dbReference type="ChEBI" id="CHEBI:15378"/>
        <dbReference type="ChEBI" id="CHEBI:30616"/>
        <dbReference type="ChEBI" id="CHEBI:33019"/>
        <dbReference type="ChEBI" id="CHEBI:57926"/>
        <dbReference type="ChEBI" id="CHEBI:78442"/>
        <dbReference type="ChEBI" id="CHEBI:78534"/>
        <dbReference type="ChEBI" id="CHEBI:456215"/>
        <dbReference type="EC" id="6.1.1.3"/>
    </reaction>
</comment>
<dbReference type="InterPro" id="IPR006195">
    <property type="entry name" value="aa-tRNA-synth_II"/>
</dbReference>
<dbReference type="Gene3D" id="3.30.980.10">
    <property type="entry name" value="Threonyl-trna Synthetase, Chain A, domain 2"/>
    <property type="match status" value="1"/>
</dbReference>
<dbReference type="Gene3D" id="3.30.54.20">
    <property type="match status" value="1"/>
</dbReference>
<dbReference type="GO" id="GO:0140096">
    <property type="term" value="F:catalytic activity, acting on a protein"/>
    <property type="evidence" value="ECO:0007669"/>
    <property type="project" value="UniProtKB-ARBA"/>
</dbReference>
<dbReference type="GO" id="GO:0005737">
    <property type="term" value="C:cytoplasm"/>
    <property type="evidence" value="ECO:0007669"/>
    <property type="project" value="UniProtKB-SubCell"/>
</dbReference>
<dbReference type="InterPro" id="IPR033728">
    <property type="entry name" value="ThrRS_core"/>
</dbReference>
<dbReference type="Gene3D" id="3.30.930.10">
    <property type="entry name" value="Bira Bifunctional Protein, Domain 2"/>
    <property type="match status" value="1"/>
</dbReference>
<dbReference type="SMART" id="SM00863">
    <property type="entry name" value="tRNA_SAD"/>
    <property type="match status" value="1"/>
</dbReference>
<keyword evidence="10 12" id="KW-0030">Aminoacyl-tRNA synthetase</keyword>
<comment type="subcellular location">
    <subcellularLocation>
        <location evidence="12">Cytoplasm</location>
    </subcellularLocation>
</comment>
<dbReference type="PANTHER" id="PTHR11451">
    <property type="entry name" value="THREONINE-TRNA LIGASE"/>
    <property type="match status" value="1"/>
</dbReference>
<feature type="binding site" evidence="12">
    <location>
        <position position="366"/>
    </location>
    <ligand>
        <name>Zn(2+)</name>
        <dbReference type="ChEBI" id="CHEBI:29105"/>
        <note>catalytic</note>
    </ligand>
</feature>
<dbReference type="EC" id="6.1.1.3" evidence="12"/>
<dbReference type="GO" id="GO:0004829">
    <property type="term" value="F:threonine-tRNA ligase activity"/>
    <property type="evidence" value="ECO:0007669"/>
    <property type="project" value="UniProtKB-UniRule"/>
</dbReference>
<dbReference type="Pfam" id="PF03129">
    <property type="entry name" value="HGTP_anticodon"/>
    <property type="match status" value="1"/>
</dbReference>
<feature type="binding site" evidence="12">
    <location>
        <position position="315"/>
    </location>
    <ligand>
        <name>Zn(2+)</name>
        <dbReference type="ChEBI" id="CHEBI:29105"/>
        <note>catalytic</note>
    </ligand>
</feature>
<accession>A0AA37DH79</accession>
<dbReference type="InterPro" id="IPR012947">
    <property type="entry name" value="tRNA_SAD"/>
</dbReference>
<dbReference type="GO" id="GO:0016740">
    <property type="term" value="F:transferase activity"/>
    <property type="evidence" value="ECO:0007669"/>
    <property type="project" value="UniProtKB-ARBA"/>
</dbReference>
<keyword evidence="5 12" id="KW-0547">Nucleotide-binding</keyword>
<dbReference type="EMBL" id="AGEL01000003">
    <property type="protein sequence ID" value="EHO18063.1"/>
    <property type="molecule type" value="Genomic_DNA"/>
</dbReference>
<evidence type="ECO:0000256" key="7">
    <source>
        <dbReference type="ARBA" id="ARBA00022840"/>
    </source>
</evidence>
<dbReference type="GO" id="GO:0046872">
    <property type="term" value="F:metal ion binding"/>
    <property type="evidence" value="ECO:0007669"/>
    <property type="project" value="UniProtKB-KW"/>
</dbReference>
<evidence type="ECO:0000256" key="4">
    <source>
        <dbReference type="ARBA" id="ARBA00022598"/>
    </source>
</evidence>
<comment type="subunit">
    <text evidence="12">Homodimer.</text>
</comment>
<dbReference type="InterPro" id="IPR002314">
    <property type="entry name" value="aa-tRNA-synt_IIb"/>
</dbReference>
<keyword evidence="4 12" id="KW-0436">Ligase</keyword>
<comment type="similarity">
    <text evidence="1 12">Belongs to the class-II aminoacyl-tRNA synthetase family.</text>
</comment>
<dbReference type="InterPro" id="IPR004154">
    <property type="entry name" value="Anticodon-bd"/>
</dbReference>
<keyword evidence="15" id="KW-1185">Reference proteome</keyword>
<keyword evidence="8 12" id="KW-0694">RNA-binding</keyword>
<name>A0AA37DH79_9FIRM</name>
<dbReference type="Proteomes" id="UP000018466">
    <property type="component" value="Unassembled WGS sequence"/>
</dbReference>
<dbReference type="Gene3D" id="3.40.50.800">
    <property type="entry name" value="Anticodon-binding domain"/>
    <property type="match status" value="1"/>
</dbReference>
<organism evidence="14 15">
    <name type="scientific">Stomatobaculum longum</name>
    <dbReference type="NCBI Taxonomy" id="796942"/>
    <lineage>
        <taxon>Bacteria</taxon>
        <taxon>Bacillati</taxon>
        <taxon>Bacillota</taxon>
        <taxon>Clostridia</taxon>
        <taxon>Lachnospirales</taxon>
        <taxon>Lachnospiraceae</taxon>
        <taxon>Stomatobaculum</taxon>
    </lineage>
</organism>
<evidence type="ECO:0000256" key="8">
    <source>
        <dbReference type="ARBA" id="ARBA00022884"/>
    </source>
</evidence>
<dbReference type="GO" id="GO:0006435">
    <property type="term" value="P:threonyl-tRNA aminoacylation"/>
    <property type="evidence" value="ECO:0007669"/>
    <property type="project" value="UniProtKB-UniRule"/>
</dbReference>
<dbReference type="InterPro" id="IPR045864">
    <property type="entry name" value="aa-tRNA-synth_II/BPL/LPL"/>
</dbReference>
<dbReference type="GO" id="GO:0005524">
    <property type="term" value="F:ATP binding"/>
    <property type="evidence" value="ECO:0007669"/>
    <property type="project" value="UniProtKB-UniRule"/>
</dbReference>
<reference evidence="14 15" key="1">
    <citation type="submission" date="2011-10" db="EMBL/GenBank/DDBJ databases">
        <title>The Genome Sequence of Lachnospiraceae bacterium ACC2.</title>
        <authorList>
            <consortium name="The Broad Institute Genome Sequencing Platform"/>
            <person name="Earl A."/>
            <person name="Ward D."/>
            <person name="Feldgarden M."/>
            <person name="Gevers D."/>
            <person name="Sizova M."/>
            <person name="Hazen A."/>
            <person name="Epstein S."/>
            <person name="Young S.K."/>
            <person name="Zeng Q."/>
            <person name="Gargeya S."/>
            <person name="Fitzgerald M."/>
            <person name="Haas B."/>
            <person name="Abouelleil A."/>
            <person name="Alvarado L."/>
            <person name="Arachchi H.M."/>
            <person name="Berlin A."/>
            <person name="Brown A."/>
            <person name="Chapman S.B."/>
            <person name="Chen Z."/>
            <person name="Dunbar C."/>
            <person name="Freedman E."/>
            <person name="Gearin G."/>
            <person name="Goldberg J."/>
            <person name="Griggs A."/>
            <person name="Gujja S."/>
            <person name="Heiman D."/>
            <person name="Howarth C."/>
            <person name="Larson L."/>
            <person name="Lui A."/>
            <person name="MacDonald P.J.P."/>
            <person name="Montmayeur A."/>
            <person name="Murphy C."/>
            <person name="Neiman D."/>
            <person name="Pearson M."/>
            <person name="Priest M."/>
            <person name="Roberts A."/>
            <person name="Saif S."/>
            <person name="Shea T."/>
            <person name="Shenoy N."/>
            <person name="Sisk P."/>
            <person name="Stolte C."/>
            <person name="Sykes S."/>
            <person name="Wortman J."/>
            <person name="Nusbaum C."/>
            <person name="Birren B."/>
        </authorList>
    </citation>
    <scope>NUCLEOTIDE SEQUENCE [LARGE SCALE GENOMIC DNA]</scope>
    <source>
        <strain evidence="14 15">ACC2</strain>
    </source>
</reference>
<evidence type="ECO:0000256" key="5">
    <source>
        <dbReference type="ARBA" id="ARBA00022741"/>
    </source>
</evidence>
<dbReference type="SUPFAM" id="SSF55681">
    <property type="entry name" value="Class II aaRS and biotin synthetases"/>
    <property type="match status" value="1"/>
</dbReference>
<evidence type="ECO:0000256" key="10">
    <source>
        <dbReference type="ARBA" id="ARBA00023146"/>
    </source>
</evidence>
<evidence type="ECO:0000256" key="11">
    <source>
        <dbReference type="ARBA" id="ARBA00049515"/>
    </source>
</evidence>
<dbReference type="FunFam" id="3.30.980.10:FF:000005">
    <property type="entry name" value="Threonyl-tRNA synthetase, mitochondrial"/>
    <property type="match status" value="1"/>
</dbReference>
<dbReference type="HAMAP" id="MF_00184">
    <property type="entry name" value="Thr_tRNA_synth"/>
    <property type="match status" value="1"/>
</dbReference>
<dbReference type="InterPro" id="IPR036621">
    <property type="entry name" value="Anticodon-bd_dom_sf"/>
</dbReference>
<sequence length="634" mass="73143">MDREAYLQVYRHSLAHVLAKAVIEIFGRENVQYAIGPQIADGFYYDFVLPRNLTQDDFPMIENKMREILKRKEDWSVKEYSRDEARKLFHDQKFKTELIDDLPEDAVLTVYSTGDDYQDLCRGPHVANSQELLGAAFQIKSVSGAYWRGDEKRDRLQRIYVYAFPSKEELKAHLTLVREALERDHKKLGKEQELFMFDETAPGMPYWLPRGWKLYQALLKYSREVQARHGYTEISAPLINNKKLWLISGHWAHYINNMFMVPGVSGWLAADAEIPGVLENASEENGEKKTVKIQAGSVLYNRENLDTMAAKPMNCPNAMLTFKRKNRSYKELPIRYSEYDVLHRKEKSGQMNGLFRVQEFRQDDDHTFVAENQIEAEIADIISIADEVYSTFGVTYRAELSTRPDDFMGDIEVWNRAEAALKKILTDKYGESGFEINEGDGAFYGPKIDLQIKDALGREWQCGTIQLDFQLPHNFGLSYQAADGTTAMPVVIHRAIYGSLERFIGIIIENFKGIFPFWLSPSQVGIVPIREEHNAYAKRVFDLLQKNGIRAEADYSDRNMKEKIKNYKQFKTPYILVLGDREAAEQTVSINVRGSNKQIQNVPLSVFLDMCDTLNEERSLELLNEVPAEYQTEQ</sequence>
<evidence type="ECO:0000256" key="3">
    <source>
        <dbReference type="ARBA" id="ARBA00022555"/>
    </source>
</evidence>
<keyword evidence="9 12" id="KW-0648">Protein biosynthesis</keyword>
<feature type="domain" description="Aminoacyl-transfer RNA synthetases class-II family profile" evidence="13">
    <location>
        <begin position="211"/>
        <end position="516"/>
    </location>
</feature>
<evidence type="ECO:0000256" key="9">
    <source>
        <dbReference type="ARBA" id="ARBA00022917"/>
    </source>
</evidence>
<evidence type="ECO:0000256" key="12">
    <source>
        <dbReference type="HAMAP-Rule" id="MF_00184"/>
    </source>
</evidence>
<comment type="caution">
    <text evidence="14">The sequence shown here is derived from an EMBL/GenBank/DDBJ whole genome shotgun (WGS) entry which is preliminary data.</text>
</comment>
<evidence type="ECO:0000259" key="13">
    <source>
        <dbReference type="PROSITE" id="PS50862"/>
    </source>
</evidence>
<dbReference type="GeneID" id="86940043"/>
<comment type="caution">
    <text evidence="12">Lacks conserved residue(s) required for the propagation of feature annotation.</text>
</comment>
<dbReference type="CDD" id="cd00771">
    <property type="entry name" value="ThrRS_core"/>
    <property type="match status" value="1"/>
</dbReference>
<feature type="binding site" evidence="12">
    <location>
        <position position="493"/>
    </location>
    <ligand>
        <name>Zn(2+)</name>
        <dbReference type="ChEBI" id="CHEBI:29105"/>
        <note>catalytic</note>
    </ligand>
</feature>
<dbReference type="PRINTS" id="PR01047">
    <property type="entry name" value="TRNASYNTHTHR"/>
</dbReference>
<keyword evidence="12" id="KW-0479">Metal-binding</keyword>